<dbReference type="GO" id="GO:0004674">
    <property type="term" value="F:protein serine/threonine kinase activity"/>
    <property type="evidence" value="ECO:0007669"/>
    <property type="project" value="UniProtKB-KW"/>
</dbReference>
<dbReference type="InterPro" id="IPR013210">
    <property type="entry name" value="LRR_N_plant-typ"/>
</dbReference>
<keyword evidence="17 23" id="KW-0472">Membrane</keyword>
<evidence type="ECO:0000256" key="18">
    <source>
        <dbReference type="ARBA" id="ARBA00023170"/>
    </source>
</evidence>
<evidence type="ECO:0000313" key="25">
    <source>
        <dbReference type="EMBL" id="GMN36298.1"/>
    </source>
</evidence>
<dbReference type="PANTHER" id="PTHR48053:SF151">
    <property type="entry name" value="OS02G0216000 PROTEIN"/>
    <property type="match status" value="1"/>
</dbReference>
<dbReference type="InterPro" id="IPR000719">
    <property type="entry name" value="Prot_kinase_dom"/>
</dbReference>
<keyword evidence="18" id="KW-0675">Receptor</keyword>
<keyword evidence="9" id="KW-0808">Transferase</keyword>
<evidence type="ECO:0000256" key="1">
    <source>
        <dbReference type="ARBA" id="ARBA00004162"/>
    </source>
</evidence>
<keyword evidence="12" id="KW-0677">Repeat</keyword>
<evidence type="ECO:0000256" key="10">
    <source>
        <dbReference type="ARBA" id="ARBA00022692"/>
    </source>
</evidence>
<dbReference type="SUPFAM" id="SSF52058">
    <property type="entry name" value="L domain-like"/>
    <property type="match status" value="1"/>
</dbReference>
<dbReference type="EMBL" id="BTGU01000006">
    <property type="protein sequence ID" value="GMN36298.1"/>
    <property type="molecule type" value="Genomic_DNA"/>
</dbReference>
<feature type="transmembrane region" description="Helical" evidence="23">
    <location>
        <begin position="631"/>
        <end position="655"/>
    </location>
</feature>
<dbReference type="FunFam" id="3.30.200.20:FF:000543">
    <property type="entry name" value="Putative leucine-rich repeat receptor-like serine/threonine-protein kinase"/>
    <property type="match status" value="1"/>
</dbReference>
<evidence type="ECO:0000256" key="9">
    <source>
        <dbReference type="ARBA" id="ARBA00022679"/>
    </source>
</evidence>
<dbReference type="SUPFAM" id="SSF56112">
    <property type="entry name" value="Protein kinase-like (PK-like)"/>
    <property type="match status" value="1"/>
</dbReference>
<name>A0AA87ZZC2_FICCA</name>
<keyword evidence="10 23" id="KW-0812">Transmembrane</keyword>
<keyword evidence="6" id="KW-0723">Serine/threonine-protein kinase</keyword>
<dbReference type="FunFam" id="3.80.10.10:FF:000233">
    <property type="entry name" value="Leucine-rich repeat receptor-like protein kinase TDR"/>
    <property type="match status" value="1"/>
</dbReference>
<evidence type="ECO:0000256" key="3">
    <source>
        <dbReference type="ARBA" id="ARBA00008684"/>
    </source>
</evidence>
<reference evidence="25" key="1">
    <citation type="submission" date="2023-07" db="EMBL/GenBank/DDBJ databases">
        <title>draft genome sequence of fig (Ficus carica).</title>
        <authorList>
            <person name="Takahashi T."/>
            <person name="Nishimura K."/>
        </authorList>
    </citation>
    <scope>NUCLEOTIDE SEQUENCE</scope>
</reference>
<dbReference type="InterPro" id="IPR001245">
    <property type="entry name" value="Ser-Thr/Tyr_kinase_cat_dom"/>
</dbReference>
<evidence type="ECO:0000256" key="8">
    <source>
        <dbReference type="ARBA" id="ARBA00022614"/>
    </source>
</evidence>
<dbReference type="Gene3D" id="1.10.510.10">
    <property type="entry name" value="Transferase(Phosphotransferase) domain 1"/>
    <property type="match status" value="1"/>
</dbReference>
<protein>
    <recommendedName>
        <fullName evidence="4">non-specific serine/threonine protein kinase</fullName>
        <ecNumber evidence="4">2.7.11.1</ecNumber>
    </recommendedName>
</protein>
<keyword evidence="15 22" id="KW-0067">ATP-binding</keyword>
<dbReference type="Gene3D" id="3.80.10.10">
    <property type="entry name" value="Ribonuclease Inhibitor"/>
    <property type="match status" value="3"/>
</dbReference>
<evidence type="ECO:0000256" key="12">
    <source>
        <dbReference type="ARBA" id="ARBA00022737"/>
    </source>
</evidence>
<accession>A0AA87ZZC2</accession>
<evidence type="ECO:0000256" key="16">
    <source>
        <dbReference type="ARBA" id="ARBA00022989"/>
    </source>
</evidence>
<evidence type="ECO:0000256" key="20">
    <source>
        <dbReference type="ARBA" id="ARBA00047899"/>
    </source>
</evidence>
<dbReference type="GO" id="GO:0005886">
    <property type="term" value="C:plasma membrane"/>
    <property type="evidence" value="ECO:0007669"/>
    <property type="project" value="UniProtKB-SubCell"/>
</dbReference>
<keyword evidence="14" id="KW-0418">Kinase</keyword>
<keyword evidence="16 23" id="KW-1133">Transmembrane helix</keyword>
<dbReference type="Pfam" id="PF08263">
    <property type="entry name" value="LRRNT_2"/>
    <property type="match status" value="1"/>
</dbReference>
<dbReference type="PROSITE" id="PS50011">
    <property type="entry name" value="PROTEIN_KINASE_DOM"/>
    <property type="match status" value="1"/>
</dbReference>
<dbReference type="SMART" id="SM00369">
    <property type="entry name" value="LRR_TYP"/>
    <property type="match status" value="5"/>
</dbReference>
<evidence type="ECO:0000313" key="26">
    <source>
        <dbReference type="Proteomes" id="UP001187192"/>
    </source>
</evidence>
<dbReference type="InterPro" id="IPR032675">
    <property type="entry name" value="LRR_dom_sf"/>
</dbReference>
<comment type="caution">
    <text evidence="25">The sequence shown here is derived from an EMBL/GenBank/DDBJ whole genome shotgun (WGS) entry which is preliminary data.</text>
</comment>
<evidence type="ECO:0000256" key="5">
    <source>
        <dbReference type="ARBA" id="ARBA00022475"/>
    </source>
</evidence>
<dbReference type="PROSITE" id="PS00107">
    <property type="entry name" value="PROTEIN_KINASE_ATP"/>
    <property type="match status" value="1"/>
</dbReference>
<dbReference type="Pfam" id="PF07714">
    <property type="entry name" value="PK_Tyr_Ser-Thr"/>
    <property type="match status" value="1"/>
</dbReference>
<evidence type="ECO:0000256" key="14">
    <source>
        <dbReference type="ARBA" id="ARBA00022777"/>
    </source>
</evidence>
<evidence type="ECO:0000256" key="11">
    <source>
        <dbReference type="ARBA" id="ARBA00022729"/>
    </source>
</evidence>
<dbReference type="PANTHER" id="PTHR48053">
    <property type="entry name" value="LEUCINE RICH REPEAT FAMILY PROTEIN, EXPRESSED"/>
    <property type="match status" value="1"/>
</dbReference>
<evidence type="ECO:0000256" key="2">
    <source>
        <dbReference type="ARBA" id="ARBA00004479"/>
    </source>
</evidence>
<dbReference type="InterPro" id="IPR051716">
    <property type="entry name" value="Plant_RL_S/T_kinase"/>
</dbReference>
<evidence type="ECO:0000256" key="6">
    <source>
        <dbReference type="ARBA" id="ARBA00022527"/>
    </source>
</evidence>
<feature type="domain" description="Protein kinase" evidence="24">
    <location>
        <begin position="698"/>
        <end position="1000"/>
    </location>
</feature>
<dbReference type="FunFam" id="1.10.510.10:FF:000358">
    <property type="entry name" value="Putative leucine-rich repeat receptor-like serine/threonine-protein kinase"/>
    <property type="match status" value="1"/>
</dbReference>
<evidence type="ECO:0000256" key="21">
    <source>
        <dbReference type="ARBA" id="ARBA00048679"/>
    </source>
</evidence>
<dbReference type="PROSITE" id="PS00108">
    <property type="entry name" value="PROTEIN_KINASE_ST"/>
    <property type="match status" value="1"/>
</dbReference>
<dbReference type="GO" id="GO:0005524">
    <property type="term" value="F:ATP binding"/>
    <property type="evidence" value="ECO:0007669"/>
    <property type="project" value="UniProtKB-UniRule"/>
</dbReference>
<comment type="catalytic activity">
    <reaction evidence="20">
        <text>L-threonyl-[protein] + ATP = O-phospho-L-threonyl-[protein] + ADP + H(+)</text>
        <dbReference type="Rhea" id="RHEA:46608"/>
        <dbReference type="Rhea" id="RHEA-COMP:11060"/>
        <dbReference type="Rhea" id="RHEA-COMP:11605"/>
        <dbReference type="ChEBI" id="CHEBI:15378"/>
        <dbReference type="ChEBI" id="CHEBI:30013"/>
        <dbReference type="ChEBI" id="CHEBI:30616"/>
        <dbReference type="ChEBI" id="CHEBI:61977"/>
        <dbReference type="ChEBI" id="CHEBI:456216"/>
        <dbReference type="EC" id="2.7.11.1"/>
    </reaction>
</comment>
<dbReference type="InterPro" id="IPR001611">
    <property type="entry name" value="Leu-rich_rpt"/>
</dbReference>
<dbReference type="FunFam" id="3.80.10.10:FF:000062">
    <property type="entry name" value="protein STRUBBELIG-RECEPTOR FAMILY 3"/>
    <property type="match status" value="1"/>
</dbReference>
<dbReference type="InterPro" id="IPR017441">
    <property type="entry name" value="Protein_kinase_ATP_BS"/>
</dbReference>
<keyword evidence="5" id="KW-1003">Cell membrane</keyword>
<dbReference type="CDD" id="cd14066">
    <property type="entry name" value="STKc_IRAK"/>
    <property type="match status" value="1"/>
</dbReference>
<keyword evidence="19" id="KW-0325">Glycoprotein</keyword>
<dbReference type="AlphaFoldDB" id="A0AA87ZZC2"/>
<comment type="subcellular location">
    <subcellularLocation>
        <location evidence="1">Cell membrane</location>
        <topology evidence="1">Single-pass membrane protein</topology>
    </subcellularLocation>
    <subcellularLocation>
        <location evidence="2">Membrane</location>
        <topology evidence="2">Single-pass type I membrane protein</topology>
    </subcellularLocation>
</comment>
<gene>
    <name evidence="25" type="ORF">TIFTF001_005895</name>
</gene>
<evidence type="ECO:0000256" key="23">
    <source>
        <dbReference type="SAM" id="Phobius"/>
    </source>
</evidence>
<keyword evidence="7" id="KW-0597">Phosphoprotein</keyword>
<evidence type="ECO:0000256" key="4">
    <source>
        <dbReference type="ARBA" id="ARBA00012513"/>
    </source>
</evidence>
<dbReference type="SMART" id="SM00220">
    <property type="entry name" value="S_TKc"/>
    <property type="match status" value="1"/>
</dbReference>
<dbReference type="SUPFAM" id="SSF52047">
    <property type="entry name" value="RNI-like"/>
    <property type="match status" value="1"/>
</dbReference>
<evidence type="ECO:0000256" key="19">
    <source>
        <dbReference type="ARBA" id="ARBA00023180"/>
    </source>
</evidence>
<comment type="similarity">
    <text evidence="3">Belongs to the protein kinase superfamily. Ser/Thr protein kinase family.</text>
</comment>
<keyword evidence="8" id="KW-0433">Leucine-rich repeat</keyword>
<proteinExistence type="inferred from homology"/>
<evidence type="ECO:0000256" key="15">
    <source>
        <dbReference type="ARBA" id="ARBA00022840"/>
    </source>
</evidence>
<dbReference type="EC" id="2.7.11.1" evidence="4"/>
<keyword evidence="11" id="KW-0732">Signal</keyword>
<dbReference type="Pfam" id="PF00560">
    <property type="entry name" value="LRR_1"/>
    <property type="match status" value="9"/>
</dbReference>
<evidence type="ECO:0000259" key="24">
    <source>
        <dbReference type="PROSITE" id="PS50011"/>
    </source>
</evidence>
<evidence type="ECO:0000256" key="13">
    <source>
        <dbReference type="ARBA" id="ARBA00022741"/>
    </source>
</evidence>
<dbReference type="InterPro" id="IPR008271">
    <property type="entry name" value="Ser/Thr_kinase_AS"/>
</dbReference>
<evidence type="ECO:0000256" key="22">
    <source>
        <dbReference type="PROSITE-ProRule" id="PRU10141"/>
    </source>
</evidence>
<keyword evidence="13 22" id="KW-0547">Nucleotide-binding</keyword>
<dbReference type="InterPro" id="IPR011009">
    <property type="entry name" value="Kinase-like_dom_sf"/>
</dbReference>
<keyword evidence="26" id="KW-1185">Reference proteome</keyword>
<evidence type="ECO:0000256" key="17">
    <source>
        <dbReference type="ARBA" id="ARBA00023136"/>
    </source>
</evidence>
<evidence type="ECO:0000256" key="7">
    <source>
        <dbReference type="ARBA" id="ARBA00022553"/>
    </source>
</evidence>
<sequence length="1022" mass="112698">MKQDDSQTEDDPMKQSSLSGALIDKPNMVLMNTMFLFLLQQVVLTSGGAVRGHHQPPSHSLALDKAALLQFKRGIMDDPYSTLSNWNDSVDVCRFNGVRCDRTHHHRVSQLILNESQLVGLLSPVLSNLTGLRVLWIVNSHLFGTIPHEFSSLRHLKFLRLDGNNLTGPIPDSFALLSNLKILLLLDNKLSGTLSPAFFSNWSSSLEILDVSDNSFFGEIPVEIGNCINLWSLNLYNNQFTGVLPLSLTNTSLQSLDVENNGFEGELPLLIVGKLQDLAYLHLSYNKMKSQDGNTNLSPFFDALKNCTHLEELELAGMGLGGRLPDSIGQLGENLTTMLLQENNITGSIPPSISNLTLLRTLNLTSNLLNETISDEIGMLPLLEQLFLSHNCFSGPIPNVLGKFLKLGLLDLSHNQFSGGIPERLGNLSELIYLFLNNNQLSGEIPSMIGNWKELHKIDLSYNMLTGKIPSQITGMSEIRIFINFSHNQLEGPLPDELTKLEDVQEMDFSSNNLIGSIPTQITSCIALRLINFSHNSLNGTLPGLLNNLKNLEVFDVSRNNLSGMIPTSLNETRTLTFLNLSFNHFQGMIPTGGVFSTITYTSFLKNPRLCGKVPGIHPCPHKTHLFRSRIFLIIFALVIFVSAFFTTICCVIGIRRIQILISSKRREVVRRKPKAPELIQNFPRITYRELSEATAGFDDQRLVGSGSYGRVYRGVLSDGTAVAVKVLHVQSGNSTKSFNRECQVLKRIRHRNLIRIITACSLPDFKALVLPYMANGSLDSRLYPHSGTGLGSGSSDLNLLQRVNICSDVAEGMAYLHHHSPTRVIHCDLKPSNVLLNDDMTALVSDFGIARLVMTAVGGHAAAIENMGDSTANMLAGSIGYIAPEYGFGSITSTKGDVYSFGILVLEMVTRKRPTDDMFGGGLNLHKWVKSHYHGRVEKVVDSSLLRAAKDQSSEVKKMWEVAIGELIELGLLCTQESPSTRPTMLDAADDLDRLKRYLFGDTTATFASSLGVSSSTLDDD</sequence>
<dbReference type="Proteomes" id="UP001187192">
    <property type="component" value="Unassembled WGS sequence"/>
</dbReference>
<organism evidence="25 26">
    <name type="scientific">Ficus carica</name>
    <name type="common">Common fig</name>
    <dbReference type="NCBI Taxonomy" id="3494"/>
    <lineage>
        <taxon>Eukaryota</taxon>
        <taxon>Viridiplantae</taxon>
        <taxon>Streptophyta</taxon>
        <taxon>Embryophyta</taxon>
        <taxon>Tracheophyta</taxon>
        <taxon>Spermatophyta</taxon>
        <taxon>Magnoliopsida</taxon>
        <taxon>eudicotyledons</taxon>
        <taxon>Gunneridae</taxon>
        <taxon>Pentapetalae</taxon>
        <taxon>rosids</taxon>
        <taxon>fabids</taxon>
        <taxon>Rosales</taxon>
        <taxon>Moraceae</taxon>
        <taxon>Ficeae</taxon>
        <taxon>Ficus</taxon>
    </lineage>
</organism>
<comment type="catalytic activity">
    <reaction evidence="21">
        <text>L-seryl-[protein] + ATP = O-phospho-L-seryl-[protein] + ADP + H(+)</text>
        <dbReference type="Rhea" id="RHEA:17989"/>
        <dbReference type="Rhea" id="RHEA-COMP:9863"/>
        <dbReference type="Rhea" id="RHEA-COMP:11604"/>
        <dbReference type="ChEBI" id="CHEBI:15378"/>
        <dbReference type="ChEBI" id="CHEBI:29999"/>
        <dbReference type="ChEBI" id="CHEBI:30616"/>
        <dbReference type="ChEBI" id="CHEBI:83421"/>
        <dbReference type="ChEBI" id="CHEBI:456216"/>
        <dbReference type="EC" id="2.7.11.1"/>
    </reaction>
</comment>
<feature type="binding site" evidence="22">
    <location>
        <position position="726"/>
    </location>
    <ligand>
        <name>ATP</name>
        <dbReference type="ChEBI" id="CHEBI:30616"/>
    </ligand>
</feature>
<dbReference type="InterPro" id="IPR003591">
    <property type="entry name" value="Leu-rich_rpt_typical-subtyp"/>
</dbReference>
<dbReference type="GO" id="GO:0009791">
    <property type="term" value="P:post-embryonic development"/>
    <property type="evidence" value="ECO:0007669"/>
    <property type="project" value="UniProtKB-ARBA"/>
</dbReference>
<dbReference type="Gene3D" id="3.30.200.20">
    <property type="entry name" value="Phosphorylase Kinase, domain 1"/>
    <property type="match status" value="1"/>
</dbReference>